<protein>
    <recommendedName>
        <fullName evidence="7">Ig-like domain-containing protein</fullName>
    </recommendedName>
</protein>
<evidence type="ECO:0000256" key="3">
    <source>
        <dbReference type="ARBA" id="ARBA00023319"/>
    </source>
</evidence>
<organism evidence="5 6">
    <name type="scientific">Balaenoptera physalus</name>
    <name type="common">Fin whale</name>
    <name type="synonym">Balaena physalus</name>
    <dbReference type="NCBI Taxonomy" id="9770"/>
    <lineage>
        <taxon>Eukaryota</taxon>
        <taxon>Metazoa</taxon>
        <taxon>Chordata</taxon>
        <taxon>Craniata</taxon>
        <taxon>Vertebrata</taxon>
        <taxon>Euteleostomi</taxon>
        <taxon>Mammalia</taxon>
        <taxon>Eutheria</taxon>
        <taxon>Laurasiatheria</taxon>
        <taxon>Artiodactyla</taxon>
        <taxon>Whippomorpha</taxon>
        <taxon>Cetacea</taxon>
        <taxon>Mysticeti</taxon>
        <taxon>Balaenopteridae</taxon>
        <taxon>Balaenoptera</taxon>
    </lineage>
</organism>
<sequence length="331" mass="35295">PGSLVLRGDKLTLRCRSKAGSGRLALTKDEEVTPSLCLEAQHSPDFPLGHVSRTHGGRYRCYGGHASPVCGRPPAPPCTAWCWWGAPVLPHVLTVCSGCWAQAHSRWGWVLGAGGEAEKGQWSTGKGSEKKGGQGCVGGGSVHITTFLAPRNIQETLPLSPAGGLRTLHREHDLAVWSNALHLSKEGSLTPPQNLRLQDTAPPFQNNFTLSPVTSAHSGTYMCYSSLSTSPSLMSQPSDPLELLISALGWAGSEGVTEGGESTVKGWKKPGQLPSLHHPHPHPWGLKWYLNVLIGVSVAFVLLLPPLPPRPTPGSGKTQEVGLPHLKPPRM</sequence>
<gene>
    <name evidence="5" type="ORF">E2I00_003288</name>
</gene>
<feature type="non-terminal residue" evidence="5">
    <location>
        <position position="1"/>
    </location>
</feature>
<reference evidence="5 6" key="1">
    <citation type="journal article" date="2019" name="PLoS ONE">
        <title>Genomic analyses reveal an absence of contemporary introgressive admixture between fin whales and blue whales, despite known hybrids.</title>
        <authorList>
            <person name="Westbury M.V."/>
            <person name="Petersen B."/>
            <person name="Lorenzen E.D."/>
        </authorList>
    </citation>
    <scope>NUCLEOTIDE SEQUENCE [LARGE SCALE GENOMIC DNA]</scope>
    <source>
        <strain evidence="5">FinWhale-01</strain>
    </source>
</reference>
<dbReference type="GO" id="GO:0032396">
    <property type="term" value="F:inhibitory MHC class I receptor activity"/>
    <property type="evidence" value="ECO:0007669"/>
    <property type="project" value="TreeGrafter"/>
</dbReference>
<evidence type="ECO:0008006" key="7">
    <source>
        <dbReference type="Google" id="ProtNLM"/>
    </source>
</evidence>
<dbReference type="SUPFAM" id="SSF48726">
    <property type="entry name" value="Immunoglobulin"/>
    <property type="match status" value="2"/>
</dbReference>
<comment type="caution">
    <text evidence="5">The sequence shown here is derived from an EMBL/GenBank/DDBJ whole genome shotgun (WGS) entry which is preliminary data.</text>
</comment>
<dbReference type="Proteomes" id="UP000437017">
    <property type="component" value="Unassembled WGS sequence"/>
</dbReference>
<dbReference type="OrthoDB" id="9714073at2759"/>
<dbReference type="PANTHER" id="PTHR11738">
    <property type="entry name" value="MHC CLASS I NK CELL RECEPTOR"/>
    <property type="match status" value="1"/>
</dbReference>
<keyword evidence="3" id="KW-0393">Immunoglobulin domain</keyword>
<dbReference type="InterPro" id="IPR050412">
    <property type="entry name" value="Ig-like_Receptors_ImmuneReg"/>
</dbReference>
<dbReference type="InterPro" id="IPR013783">
    <property type="entry name" value="Ig-like_fold"/>
</dbReference>
<dbReference type="GO" id="GO:0002764">
    <property type="term" value="P:immune response-regulating signaling pathway"/>
    <property type="evidence" value="ECO:0007669"/>
    <property type="project" value="TreeGrafter"/>
</dbReference>
<evidence type="ECO:0000256" key="2">
    <source>
        <dbReference type="ARBA" id="ARBA00023157"/>
    </source>
</evidence>
<name>A0A643BZY3_BALPH</name>
<keyword evidence="6" id="KW-1185">Reference proteome</keyword>
<feature type="region of interest" description="Disordered" evidence="4">
    <location>
        <begin position="309"/>
        <end position="331"/>
    </location>
</feature>
<dbReference type="Gene3D" id="2.60.40.10">
    <property type="entry name" value="Immunoglobulins"/>
    <property type="match status" value="2"/>
</dbReference>
<proteinExistence type="predicted"/>
<dbReference type="GO" id="GO:0019221">
    <property type="term" value="P:cytokine-mediated signaling pathway"/>
    <property type="evidence" value="ECO:0007669"/>
    <property type="project" value="TreeGrafter"/>
</dbReference>
<evidence type="ECO:0000256" key="1">
    <source>
        <dbReference type="ARBA" id="ARBA00022729"/>
    </source>
</evidence>
<keyword evidence="1" id="KW-0732">Signal</keyword>
<keyword evidence="2" id="KW-1015">Disulfide bond</keyword>
<evidence type="ECO:0000313" key="6">
    <source>
        <dbReference type="Proteomes" id="UP000437017"/>
    </source>
</evidence>
<dbReference type="EMBL" id="SGJD01003122">
    <property type="protein sequence ID" value="KAB0393556.1"/>
    <property type="molecule type" value="Genomic_DNA"/>
</dbReference>
<evidence type="ECO:0000313" key="5">
    <source>
        <dbReference type="EMBL" id="KAB0393556.1"/>
    </source>
</evidence>
<dbReference type="InterPro" id="IPR036179">
    <property type="entry name" value="Ig-like_dom_sf"/>
</dbReference>
<evidence type="ECO:0000256" key="4">
    <source>
        <dbReference type="SAM" id="MobiDB-lite"/>
    </source>
</evidence>
<dbReference type="GO" id="GO:0005886">
    <property type="term" value="C:plasma membrane"/>
    <property type="evidence" value="ECO:0007669"/>
    <property type="project" value="TreeGrafter"/>
</dbReference>
<dbReference type="FunFam" id="2.60.40.10:FF:000049">
    <property type="entry name" value="Leukocyte immunoglobulin-like receptor subfamily B member 1"/>
    <property type="match status" value="1"/>
</dbReference>
<dbReference type="AlphaFoldDB" id="A0A643BZY3"/>
<dbReference type="PANTHER" id="PTHR11738:SF88">
    <property type="entry name" value="IG-LIKE DOMAIN-CONTAINING PROTEIN"/>
    <property type="match status" value="1"/>
</dbReference>
<accession>A0A643BZY3</accession>